<feature type="transmembrane region" description="Helical" evidence="1">
    <location>
        <begin position="123"/>
        <end position="143"/>
    </location>
</feature>
<evidence type="ECO:0000313" key="2">
    <source>
        <dbReference type="EMBL" id="UTV30060.1"/>
    </source>
</evidence>
<accession>A0ABY5GLT3</accession>
<feature type="transmembrane region" description="Helical" evidence="1">
    <location>
        <begin position="91"/>
        <end position="111"/>
    </location>
</feature>
<dbReference type="EMBL" id="CP101509">
    <property type="protein sequence ID" value="UTV30060.1"/>
    <property type="molecule type" value="Genomic_DNA"/>
</dbReference>
<gene>
    <name evidence="2" type="ORF">NNL38_24025</name>
</gene>
<feature type="transmembrane region" description="Helical" evidence="1">
    <location>
        <begin position="189"/>
        <end position="208"/>
    </location>
</feature>
<evidence type="ECO:0008006" key="4">
    <source>
        <dbReference type="Google" id="ProtNLM"/>
    </source>
</evidence>
<reference evidence="2" key="1">
    <citation type="submission" date="2022-07" db="EMBL/GenBank/DDBJ databases">
        <title>Genome sequencing of Photobacterium atrarenae GJH2-4.</title>
        <authorList>
            <person name="Park S.-J."/>
        </authorList>
    </citation>
    <scope>NUCLEOTIDE SEQUENCE</scope>
    <source>
        <strain evidence="2">GJH2-4</strain>
    </source>
</reference>
<dbReference type="Proteomes" id="UP001057998">
    <property type="component" value="Chromosome 2"/>
</dbReference>
<keyword evidence="3" id="KW-1185">Reference proteome</keyword>
<feature type="transmembrane region" description="Helical" evidence="1">
    <location>
        <begin position="65"/>
        <end position="85"/>
    </location>
</feature>
<evidence type="ECO:0000256" key="1">
    <source>
        <dbReference type="SAM" id="Phobius"/>
    </source>
</evidence>
<evidence type="ECO:0000313" key="3">
    <source>
        <dbReference type="Proteomes" id="UP001057998"/>
    </source>
</evidence>
<dbReference type="RefSeq" id="WP_255391401.1">
    <property type="nucleotide sequence ID" value="NZ_CP101509.1"/>
</dbReference>
<keyword evidence="1" id="KW-0472">Membrane</keyword>
<feature type="transmembrane region" description="Helical" evidence="1">
    <location>
        <begin position="155"/>
        <end position="177"/>
    </location>
</feature>
<keyword evidence="1" id="KW-0812">Transmembrane</keyword>
<keyword evidence="1" id="KW-1133">Transmembrane helix</keyword>
<sequence length="325" mass="35579">MLSLLSKHSSSLLIFAAIMGFLFPSASAELFPFLPYVLFCLMLFTLIGMHQGMLIKLLAKAEIWLYALFHSIVLSVISCTIAFLLDASNSLLLAISAVAATGSLFATPAIARSVGLEPLKAMAMTIASTLLMPAVLYINLLLFQDDSVTLDLSSYIQRLLIFIFGPMLFSALCYRFVPHQVLHRIHGKLSQFTILLVLAFPFGLIGSFRETFDQSVSSGVFYLLTGLAICALYFIAGYFCYRRLGINDGLLAAITSANRNTLLTFTVAGSYLGPDFLILMAAMQLPTYCLPMLVKSLSRRLKKAESFSTAESTVPEHSATKSEVN</sequence>
<name>A0ABY5GLT3_9GAMM</name>
<dbReference type="InterPro" id="IPR038770">
    <property type="entry name" value="Na+/solute_symporter_sf"/>
</dbReference>
<organism evidence="2 3">
    <name type="scientific">Photobacterium atrarenae</name>
    <dbReference type="NCBI Taxonomy" id="865757"/>
    <lineage>
        <taxon>Bacteria</taxon>
        <taxon>Pseudomonadati</taxon>
        <taxon>Pseudomonadota</taxon>
        <taxon>Gammaproteobacteria</taxon>
        <taxon>Vibrionales</taxon>
        <taxon>Vibrionaceae</taxon>
        <taxon>Photobacterium</taxon>
    </lineage>
</organism>
<feature type="transmembrane region" description="Helical" evidence="1">
    <location>
        <begin position="38"/>
        <end position="58"/>
    </location>
</feature>
<dbReference type="Gene3D" id="1.20.1530.20">
    <property type="match status" value="1"/>
</dbReference>
<protein>
    <recommendedName>
        <fullName evidence="4">Na+-dependent transporter</fullName>
    </recommendedName>
</protein>
<proteinExistence type="predicted"/>
<feature type="transmembrane region" description="Helical" evidence="1">
    <location>
        <begin position="220"/>
        <end position="241"/>
    </location>
</feature>